<reference evidence="2" key="1">
    <citation type="submission" date="2023-08" db="EMBL/GenBank/DDBJ databases">
        <authorList>
            <person name="Alioto T."/>
            <person name="Alioto T."/>
            <person name="Gomez Garrido J."/>
        </authorList>
    </citation>
    <scope>NUCLEOTIDE SEQUENCE</scope>
</reference>
<proteinExistence type="predicted"/>
<dbReference type="EMBL" id="OX597830">
    <property type="protein sequence ID" value="CAI9735163.1"/>
    <property type="molecule type" value="Genomic_DNA"/>
</dbReference>
<dbReference type="AlphaFoldDB" id="A0AA36BJB4"/>
<evidence type="ECO:0000256" key="1">
    <source>
        <dbReference type="SAM" id="MobiDB-lite"/>
    </source>
</evidence>
<evidence type="ECO:0000313" key="2">
    <source>
        <dbReference type="EMBL" id="CAI9735163.1"/>
    </source>
</evidence>
<name>A0AA36BJB4_OCTVU</name>
<feature type="region of interest" description="Disordered" evidence="1">
    <location>
        <begin position="61"/>
        <end position="83"/>
    </location>
</feature>
<dbReference type="Proteomes" id="UP001162480">
    <property type="component" value="Chromosome 17"/>
</dbReference>
<keyword evidence="3" id="KW-1185">Reference proteome</keyword>
<organism evidence="2 3">
    <name type="scientific">Octopus vulgaris</name>
    <name type="common">Common octopus</name>
    <dbReference type="NCBI Taxonomy" id="6645"/>
    <lineage>
        <taxon>Eukaryota</taxon>
        <taxon>Metazoa</taxon>
        <taxon>Spiralia</taxon>
        <taxon>Lophotrochozoa</taxon>
        <taxon>Mollusca</taxon>
        <taxon>Cephalopoda</taxon>
        <taxon>Coleoidea</taxon>
        <taxon>Octopodiformes</taxon>
        <taxon>Octopoda</taxon>
        <taxon>Incirrata</taxon>
        <taxon>Octopodidae</taxon>
        <taxon>Octopus</taxon>
    </lineage>
</organism>
<accession>A0AA36BJB4</accession>
<evidence type="ECO:0000313" key="3">
    <source>
        <dbReference type="Proteomes" id="UP001162480"/>
    </source>
</evidence>
<sequence length="83" mass="10053">MGYELNVFLYNTQYLCHPYISTTVPYRLNRKKRILSMLIHIPDRLFRVMLALNQQAYQDKNSIEVHPDSRQRPGQEIHRRLPR</sequence>
<protein>
    <submittedName>
        <fullName evidence="2">Uncharacterized protein</fullName>
    </submittedName>
</protein>
<gene>
    <name evidence="2" type="ORF">OCTVUL_1B012213</name>
</gene>